<dbReference type="RefSeq" id="WP_147121188.1">
    <property type="nucleotide sequence ID" value="NZ_VOPY01000001.1"/>
</dbReference>
<sequence length="78" mass="8715">MITLVWRPDRRDKAEWIGELVLAVTGKDGLERNVLCVVVVYSTSGTLPRDAALAFLYARSYARPFRKGGLAERAAMFV</sequence>
<gene>
    <name evidence="1" type="ORF">FSZ31_00870</name>
</gene>
<name>A0A5C6UML5_9SPHN</name>
<dbReference type="Proteomes" id="UP000321129">
    <property type="component" value="Unassembled WGS sequence"/>
</dbReference>
<evidence type="ECO:0000313" key="1">
    <source>
        <dbReference type="EMBL" id="TXC73351.1"/>
    </source>
</evidence>
<organism evidence="1 2">
    <name type="scientific">Flavisphingopyxis soli</name>
    <dbReference type="NCBI Taxonomy" id="2601267"/>
    <lineage>
        <taxon>Bacteria</taxon>
        <taxon>Pseudomonadati</taxon>
        <taxon>Pseudomonadota</taxon>
        <taxon>Alphaproteobacteria</taxon>
        <taxon>Sphingomonadales</taxon>
        <taxon>Sphingopyxidaceae</taxon>
        <taxon>Flavisphingopyxis</taxon>
    </lineage>
</organism>
<keyword evidence="2" id="KW-1185">Reference proteome</keyword>
<dbReference type="AlphaFoldDB" id="A0A5C6UML5"/>
<proteinExistence type="predicted"/>
<dbReference type="EMBL" id="VOPY01000001">
    <property type="protein sequence ID" value="TXC73351.1"/>
    <property type="molecule type" value="Genomic_DNA"/>
</dbReference>
<reference evidence="1 2" key="1">
    <citation type="submission" date="2019-08" db="EMBL/GenBank/DDBJ databases">
        <title>Sphingorhabdus soil sp. nov., isolated from arctic soil.</title>
        <authorList>
            <person name="Liu Y."/>
        </authorList>
    </citation>
    <scope>NUCLEOTIDE SEQUENCE [LARGE SCALE GENOMIC DNA]</scope>
    <source>
        <strain evidence="1 2">D-2Q-5-6</strain>
    </source>
</reference>
<evidence type="ECO:0000313" key="2">
    <source>
        <dbReference type="Proteomes" id="UP000321129"/>
    </source>
</evidence>
<comment type="caution">
    <text evidence="1">The sequence shown here is derived from an EMBL/GenBank/DDBJ whole genome shotgun (WGS) entry which is preliminary data.</text>
</comment>
<protein>
    <submittedName>
        <fullName evidence="1">Uncharacterized protein</fullName>
    </submittedName>
</protein>
<accession>A0A5C6UML5</accession>